<dbReference type="GO" id="GO:0009264">
    <property type="term" value="P:deoxyribonucleotide catabolic process"/>
    <property type="evidence" value="ECO:0007669"/>
    <property type="project" value="UniProtKB-UniRule"/>
</dbReference>
<dbReference type="GO" id="GO:0005737">
    <property type="term" value="C:cytoplasm"/>
    <property type="evidence" value="ECO:0007669"/>
    <property type="project" value="InterPro"/>
</dbReference>
<proteinExistence type="predicted"/>
<evidence type="ECO:0000256" key="1">
    <source>
        <dbReference type="ARBA" id="ARBA00022490"/>
    </source>
</evidence>
<dbReference type="NCBIfam" id="TIGR00126">
    <property type="entry name" value="deoC"/>
    <property type="match status" value="1"/>
</dbReference>
<dbReference type="CDD" id="cd00959">
    <property type="entry name" value="DeoC"/>
    <property type="match status" value="1"/>
</dbReference>
<dbReference type="SMART" id="SM01133">
    <property type="entry name" value="DeoC"/>
    <property type="match status" value="1"/>
</dbReference>
<accession>A0A1F6BFC0</accession>
<dbReference type="PIRSF" id="PIRSF001357">
    <property type="entry name" value="DeoC"/>
    <property type="match status" value="1"/>
</dbReference>
<reference evidence="4 5" key="1">
    <citation type="journal article" date="2016" name="Nat. Commun.">
        <title>Thousands of microbial genomes shed light on interconnected biogeochemical processes in an aquifer system.</title>
        <authorList>
            <person name="Anantharaman K."/>
            <person name="Brown C.T."/>
            <person name="Hug L.A."/>
            <person name="Sharon I."/>
            <person name="Castelle C.J."/>
            <person name="Probst A.J."/>
            <person name="Thomas B.C."/>
            <person name="Singh A."/>
            <person name="Wilkins M.J."/>
            <person name="Karaoz U."/>
            <person name="Brodie E.L."/>
            <person name="Williams K.H."/>
            <person name="Hubbard S.S."/>
            <person name="Banfield J.F."/>
        </authorList>
    </citation>
    <scope>NUCLEOTIDE SEQUENCE [LARGE SCALE GENOMIC DNA]</scope>
</reference>
<evidence type="ECO:0000256" key="2">
    <source>
        <dbReference type="ARBA" id="ARBA00023270"/>
    </source>
</evidence>
<evidence type="ECO:0000313" key="5">
    <source>
        <dbReference type="Proteomes" id="UP000176186"/>
    </source>
</evidence>
<evidence type="ECO:0000256" key="3">
    <source>
        <dbReference type="NCBIfam" id="TIGR00126"/>
    </source>
</evidence>
<dbReference type="GO" id="GO:0004139">
    <property type="term" value="F:deoxyribose-phosphate aldolase activity"/>
    <property type="evidence" value="ECO:0007669"/>
    <property type="project" value="UniProtKB-UniRule"/>
</dbReference>
<sequence length="221" mass="23232">MPHPLAQHLDFANHHATATPADIETLCTKVKEYGFHAAFVNACYITLAKQTGVRVGTVISFPLGQDTMIAKITAVNEAVQLGADELDVVPNIGTFLAGNTDAFAAELKEIVDSAHMPGRPIVVKFILDPGYFDALPNKKEQMQATARAIKASGADYVKIGSGMGPRGPSVEDVAIVREAVGPDMKIKVAGGIDTKAEAEACITAGAVRIGTSHAIEIVTQP</sequence>
<dbReference type="PANTHER" id="PTHR10889">
    <property type="entry name" value="DEOXYRIBOSE-PHOSPHATE ALDOLASE"/>
    <property type="match status" value="1"/>
</dbReference>
<dbReference type="EC" id="4.1.2.4" evidence="3"/>
<dbReference type="Gene3D" id="3.20.20.70">
    <property type="entry name" value="Aldolase class I"/>
    <property type="match status" value="1"/>
</dbReference>
<comment type="caution">
    <text evidence="4">The sequence shown here is derived from an EMBL/GenBank/DDBJ whole genome shotgun (WGS) entry which is preliminary data.</text>
</comment>
<keyword evidence="2" id="KW-0704">Schiff base</keyword>
<dbReference type="EMBL" id="MFKE01000014">
    <property type="protein sequence ID" value="OGG35503.1"/>
    <property type="molecule type" value="Genomic_DNA"/>
</dbReference>
<evidence type="ECO:0000313" key="4">
    <source>
        <dbReference type="EMBL" id="OGG35503.1"/>
    </source>
</evidence>
<keyword evidence="1" id="KW-0963">Cytoplasm</keyword>
<dbReference type="InterPro" id="IPR013785">
    <property type="entry name" value="Aldolase_TIM"/>
</dbReference>
<dbReference type="GO" id="GO:0016052">
    <property type="term" value="P:carbohydrate catabolic process"/>
    <property type="evidence" value="ECO:0007669"/>
    <property type="project" value="TreeGrafter"/>
</dbReference>
<dbReference type="Proteomes" id="UP000176186">
    <property type="component" value="Unassembled WGS sequence"/>
</dbReference>
<gene>
    <name evidence="4" type="ORF">A2363_05255</name>
</gene>
<dbReference type="STRING" id="1798401.A2363_05255"/>
<dbReference type="SUPFAM" id="SSF51569">
    <property type="entry name" value="Aldolase"/>
    <property type="match status" value="1"/>
</dbReference>
<organism evidence="4 5">
    <name type="scientific">Candidatus Gottesmanbacteria bacterium RIFOXYB1_FULL_47_11</name>
    <dbReference type="NCBI Taxonomy" id="1798401"/>
    <lineage>
        <taxon>Bacteria</taxon>
        <taxon>Candidatus Gottesmaniibacteriota</taxon>
    </lineage>
</organism>
<dbReference type="Pfam" id="PF01791">
    <property type="entry name" value="DeoC"/>
    <property type="match status" value="1"/>
</dbReference>
<dbReference type="InterPro" id="IPR002915">
    <property type="entry name" value="DeoC/FbaB/LacD_aldolase"/>
</dbReference>
<name>A0A1F6BFC0_9BACT</name>
<dbReference type="AlphaFoldDB" id="A0A1F6BFC0"/>
<dbReference type="PANTHER" id="PTHR10889:SF1">
    <property type="entry name" value="DEOXYRIBOSE-PHOSPHATE ALDOLASE"/>
    <property type="match status" value="1"/>
</dbReference>
<protein>
    <recommendedName>
        <fullName evidence="3">Deoxyribose-phosphate aldolase</fullName>
        <ecNumber evidence="3">4.1.2.4</ecNumber>
    </recommendedName>
</protein>
<dbReference type="InterPro" id="IPR011343">
    <property type="entry name" value="DeoC"/>
</dbReference>